<keyword evidence="4" id="KW-1185">Reference proteome</keyword>
<dbReference type="RefSeq" id="WP_404746998.1">
    <property type="nucleotide sequence ID" value="NZ_JBJDQH010000007.1"/>
</dbReference>
<feature type="compositionally biased region" description="Low complexity" evidence="1">
    <location>
        <begin position="360"/>
        <end position="378"/>
    </location>
</feature>
<feature type="region of interest" description="Disordered" evidence="1">
    <location>
        <begin position="358"/>
        <end position="380"/>
    </location>
</feature>
<evidence type="ECO:0000259" key="2">
    <source>
        <dbReference type="Pfam" id="PF13556"/>
    </source>
</evidence>
<comment type="caution">
    <text evidence="3">The sequence shown here is derived from an EMBL/GenBank/DDBJ whole genome shotgun (WGS) entry which is preliminary data.</text>
</comment>
<dbReference type="Pfam" id="PF13556">
    <property type="entry name" value="HTH_30"/>
    <property type="match status" value="1"/>
</dbReference>
<evidence type="ECO:0000256" key="1">
    <source>
        <dbReference type="SAM" id="MobiDB-lite"/>
    </source>
</evidence>
<dbReference type="Proteomes" id="UP001620295">
    <property type="component" value="Unassembled WGS sequence"/>
</dbReference>
<dbReference type="EMBL" id="JBJDQH010000007">
    <property type="protein sequence ID" value="MFK4267764.1"/>
    <property type="molecule type" value="Genomic_DNA"/>
</dbReference>
<evidence type="ECO:0000313" key="4">
    <source>
        <dbReference type="Proteomes" id="UP001620295"/>
    </source>
</evidence>
<dbReference type="InterPro" id="IPR028979">
    <property type="entry name" value="Ser_kin/Pase_Hpr-like_N_sf"/>
</dbReference>
<dbReference type="SUPFAM" id="SSF75138">
    <property type="entry name" value="HprK N-terminal domain-like"/>
    <property type="match status" value="1"/>
</dbReference>
<dbReference type="Gene3D" id="1.10.10.2840">
    <property type="entry name" value="PucR C-terminal helix-turn-helix domain"/>
    <property type="match status" value="1"/>
</dbReference>
<dbReference type="InterPro" id="IPR025736">
    <property type="entry name" value="PucR_C-HTH_dom"/>
</dbReference>
<dbReference type="PANTHER" id="PTHR33744">
    <property type="entry name" value="CARBOHYDRATE DIACID REGULATOR"/>
    <property type="match status" value="1"/>
</dbReference>
<accession>A0ABW8LPK5</accession>
<proteinExistence type="predicted"/>
<evidence type="ECO:0000313" key="3">
    <source>
        <dbReference type="EMBL" id="MFK4267764.1"/>
    </source>
</evidence>
<dbReference type="InterPro" id="IPR051448">
    <property type="entry name" value="CdaR-like_regulators"/>
</dbReference>
<dbReference type="InterPro" id="IPR042070">
    <property type="entry name" value="PucR_C-HTH_sf"/>
</dbReference>
<name>A0ABW8LPK5_9ACTN</name>
<gene>
    <name evidence="3" type="ORF">ACI2L5_22920</name>
</gene>
<protein>
    <submittedName>
        <fullName evidence="3">Helix-turn-helix domain-containing protein</fullName>
    </submittedName>
</protein>
<dbReference type="PANTHER" id="PTHR33744:SF1">
    <property type="entry name" value="DNA-BINDING TRANSCRIPTIONAL ACTIVATOR ADER"/>
    <property type="match status" value="1"/>
</dbReference>
<sequence length="552" mass="56323">MNGPATGPLPLTLAELLQHGPLGGVTVYGPAERTTEVRAVRIADRLDALDGLQPHTAVVLTAGAATASWTLEMALRKAWEHAAACVVVARDTGRPESVAELADRLGVPLLVVAGDALDTAVRIASALARPEAGRTELIATAARRITAAGTHPVRVVSALHAVLPSTSVALTAPLGELVAGRTAALDERAGPVCVRVEVADPDGGPLAALTARSRSRVAGWDATVREVLGLAVAPLTAWAARERLAAERTGRRAAGLLAELVARAGSAPQGRAADSVTNERAADGASGASEAYDPLLAEAVALGWPVHGPFLLYAVRPAGPDEPGHDHGALLTAWWARGGPGGPLVSHAGCWVAWERPEETPGATAPEETPGAAPEGTPHAADPVAGAEKRLRAALAKPAPPLPVAGAVAGPAAGLAELGPALADAVAAVRVARSGDVVRADRMGPDRFLAALPREALRGPAEMLLAPLLHADRDGSLLRTLATLLDVGTPSAAAARLGVHRNTVTARLERIRSLGCDPDDPALRLALHLACRVLLGRTPPDKTPPDTAAGQP</sequence>
<organism evidence="3 4">
    <name type="scientific">Streptomyces milbemycinicus</name>
    <dbReference type="NCBI Taxonomy" id="476552"/>
    <lineage>
        <taxon>Bacteria</taxon>
        <taxon>Bacillati</taxon>
        <taxon>Actinomycetota</taxon>
        <taxon>Actinomycetes</taxon>
        <taxon>Kitasatosporales</taxon>
        <taxon>Streptomycetaceae</taxon>
        <taxon>Streptomyces</taxon>
    </lineage>
</organism>
<feature type="domain" description="PucR C-terminal helix-turn-helix" evidence="2">
    <location>
        <begin position="477"/>
        <end position="533"/>
    </location>
</feature>
<reference evidence="3 4" key="1">
    <citation type="submission" date="2024-11" db="EMBL/GenBank/DDBJ databases">
        <title>The Natural Products Discovery Center: Release of the First 8490 Sequenced Strains for Exploring Actinobacteria Biosynthetic Diversity.</title>
        <authorList>
            <person name="Kalkreuter E."/>
            <person name="Kautsar S.A."/>
            <person name="Yang D."/>
            <person name="Bader C.D."/>
            <person name="Teijaro C.N."/>
            <person name="Fluegel L."/>
            <person name="Davis C.M."/>
            <person name="Simpson J.R."/>
            <person name="Lauterbach L."/>
            <person name="Steele A.D."/>
            <person name="Gui C."/>
            <person name="Meng S."/>
            <person name="Li G."/>
            <person name="Viehrig K."/>
            <person name="Ye F."/>
            <person name="Su P."/>
            <person name="Kiefer A.F."/>
            <person name="Nichols A."/>
            <person name="Cepeda A.J."/>
            <person name="Yan W."/>
            <person name="Fan B."/>
            <person name="Jiang Y."/>
            <person name="Adhikari A."/>
            <person name="Zheng C.-J."/>
            <person name="Schuster L."/>
            <person name="Cowan T.M."/>
            <person name="Smanski M.J."/>
            <person name="Chevrette M.G."/>
            <person name="De Carvalho L.P.S."/>
            <person name="Shen B."/>
        </authorList>
    </citation>
    <scope>NUCLEOTIDE SEQUENCE [LARGE SCALE GENOMIC DNA]</scope>
    <source>
        <strain evidence="3 4">NPDC020863</strain>
    </source>
</reference>